<sequence>MCNMFCPIANKEERPSEKRVMVFRRPLSVFYLLRPVKNFS</sequence>
<dbReference type="EMBL" id="AFAY01000052">
    <property type="protein sequence ID" value="EGF07607.1"/>
    <property type="molecule type" value="Genomic_DNA"/>
</dbReference>
<keyword evidence="2" id="KW-1185">Reference proteome</keyword>
<proteinExistence type="predicted"/>
<reference evidence="1 2" key="1">
    <citation type="submission" date="2011-02" db="EMBL/GenBank/DDBJ databases">
        <authorList>
            <person name="Muzny D."/>
            <person name="Qin X."/>
            <person name="Deng J."/>
            <person name="Jiang H."/>
            <person name="Liu Y."/>
            <person name="Qu J."/>
            <person name="Song X.-Z."/>
            <person name="Zhang L."/>
            <person name="Thornton R."/>
            <person name="Coyle M."/>
            <person name="Francisco L."/>
            <person name="Jackson L."/>
            <person name="Javaid M."/>
            <person name="Korchina V."/>
            <person name="Kovar C."/>
            <person name="Mata R."/>
            <person name="Mathew T."/>
            <person name="Ngo R."/>
            <person name="Nguyen L."/>
            <person name="Nguyen N."/>
            <person name="Okwuonu G."/>
            <person name="Ongeri F."/>
            <person name="Pham C."/>
            <person name="Simmons D."/>
            <person name="Wilczek-Boney K."/>
            <person name="Hale W."/>
            <person name="Jakkamsetti A."/>
            <person name="Pham P."/>
            <person name="Ruth R."/>
            <person name="San Lucas F."/>
            <person name="Warren J."/>
            <person name="Zhang J."/>
            <person name="Zhao Z."/>
            <person name="Zhou C."/>
            <person name="Zhu D."/>
            <person name="Lee S."/>
            <person name="Bess C."/>
            <person name="Blankenburg K."/>
            <person name="Forbes L."/>
            <person name="Fu Q."/>
            <person name="Gubbala S."/>
            <person name="Hirani K."/>
            <person name="Jayaseelan J.C."/>
            <person name="Lara F."/>
            <person name="Munidasa M."/>
            <person name="Palculict T."/>
            <person name="Patil S."/>
            <person name="Pu L.-L."/>
            <person name="Saada N."/>
            <person name="Tang L."/>
            <person name="Weissenberger G."/>
            <person name="Zhu Y."/>
            <person name="Hemphill L."/>
            <person name="Shang Y."/>
            <person name="Youmans B."/>
            <person name="Ayvaz T."/>
            <person name="Ross M."/>
            <person name="Santibanez J."/>
            <person name="Aqrawi P."/>
            <person name="Gross S."/>
            <person name="Joshi V."/>
            <person name="Fowler G."/>
            <person name="Nazareth L."/>
            <person name="Reid J."/>
            <person name="Worley K."/>
            <person name="Petrosino J."/>
            <person name="Highlander S."/>
            <person name="Gibbs R."/>
        </authorList>
    </citation>
    <scope>NUCLEOTIDE SEQUENCE [LARGE SCALE GENOMIC DNA]</scope>
    <source>
        <strain evidence="1 2">ATCC BAA-1200</strain>
    </source>
</reference>
<dbReference type="Proteomes" id="UP000004105">
    <property type="component" value="Unassembled WGS sequence"/>
</dbReference>
<dbReference type="AlphaFoldDB" id="F2BFX4"/>
<protein>
    <submittedName>
        <fullName evidence="1">Uncharacterized protein</fullName>
    </submittedName>
</protein>
<name>F2BFX4_9NEIS</name>
<dbReference type="HOGENOM" id="CLU_3292876_0_0_4"/>
<organism evidence="1 2">
    <name type="scientific">Neisseria bacilliformis ATCC BAA-1200</name>
    <dbReference type="NCBI Taxonomy" id="888742"/>
    <lineage>
        <taxon>Bacteria</taxon>
        <taxon>Pseudomonadati</taxon>
        <taxon>Pseudomonadota</taxon>
        <taxon>Betaproteobacteria</taxon>
        <taxon>Neisseriales</taxon>
        <taxon>Neisseriaceae</taxon>
        <taxon>Neisseria</taxon>
    </lineage>
</organism>
<accession>F2BFX4</accession>
<evidence type="ECO:0000313" key="2">
    <source>
        <dbReference type="Proteomes" id="UP000004105"/>
    </source>
</evidence>
<comment type="caution">
    <text evidence="1">The sequence shown here is derived from an EMBL/GenBank/DDBJ whole genome shotgun (WGS) entry which is preliminary data.</text>
</comment>
<gene>
    <name evidence="1" type="ORF">HMPREF9123_2631</name>
</gene>
<evidence type="ECO:0000313" key="1">
    <source>
        <dbReference type="EMBL" id="EGF07607.1"/>
    </source>
</evidence>